<dbReference type="Gene3D" id="2.40.50.90">
    <property type="match status" value="1"/>
</dbReference>
<reference evidence="6" key="1">
    <citation type="submission" date="2022-06" db="EMBL/GenBank/DDBJ databases">
        <title>New cyanobacteria of genus Symplocastrum in benthos of Lake Baikal.</title>
        <authorList>
            <person name="Sorokovikova E."/>
            <person name="Tikhonova I."/>
            <person name="Krasnopeev A."/>
            <person name="Evseev P."/>
            <person name="Gladkikh A."/>
            <person name="Belykh O."/>
        </authorList>
    </citation>
    <scope>NUCLEOTIDE SEQUENCE</scope>
    <source>
        <strain evidence="6">BBK-W-15</strain>
    </source>
</reference>
<evidence type="ECO:0000256" key="2">
    <source>
        <dbReference type="ARBA" id="ARBA00022759"/>
    </source>
</evidence>
<keyword evidence="3" id="KW-0378">Hydrolase</keyword>
<protein>
    <submittedName>
        <fullName evidence="6">Thermonuclease family protein</fullName>
    </submittedName>
</protein>
<keyword evidence="7" id="KW-1185">Reference proteome</keyword>
<keyword evidence="2" id="KW-0255">Endonuclease</keyword>
<accession>A0AAE3GXK2</accession>
<dbReference type="GO" id="GO:0004519">
    <property type="term" value="F:endonuclease activity"/>
    <property type="evidence" value="ECO:0007669"/>
    <property type="project" value="UniProtKB-KW"/>
</dbReference>
<evidence type="ECO:0000259" key="5">
    <source>
        <dbReference type="PROSITE" id="PS50830"/>
    </source>
</evidence>
<feature type="chain" id="PRO_5041900924" evidence="4">
    <location>
        <begin position="20"/>
        <end position="178"/>
    </location>
</feature>
<dbReference type="GO" id="GO:0016787">
    <property type="term" value="F:hydrolase activity"/>
    <property type="evidence" value="ECO:0007669"/>
    <property type="project" value="UniProtKB-KW"/>
</dbReference>
<dbReference type="InterPro" id="IPR035437">
    <property type="entry name" value="SNase_OB-fold_sf"/>
</dbReference>
<evidence type="ECO:0000313" key="7">
    <source>
        <dbReference type="Proteomes" id="UP001204953"/>
    </source>
</evidence>
<dbReference type="SUPFAM" id="SSF50199">
    <property type="entry name" value="Staphylococcal nuclease"/>
    <property type="match status" value="1"/>
</dbReference>
<dbReference type="Proteomes" id="UP001204953">
    <property type="component" value="Unassembled WGS sequence"/>
</dbReference>
<organism evidence="6 7">
    <name type="scientific">Limnofasciculus baicalensis BBK-W-15</name>
    <dbReference type="NCBI Taxonomy" id="2699891"/>
    <lineage>
        <taxon>Bacteria</taxon>
        <taxon>Bacillati</taxon>
        <taxon>Cyanobacteriota</taxon>
        <taxon>Cyanophyceae</taxon>
        <taxon>Coleofasciculales</taxon>
        <taxon>Coleofasciculaceae</taxon>
        <taxon>Limnofasciculus</taxon>
        <taxon>Limnofasciculus baicalensis</taxon>
    </lineage>
</organism>
<feature type="domain" description="TNase-like" evidence="5">
    <location>
        <begin position="24"/>
        <end position="162"/>
    </location>
</feature>
<keyword evidence="1" id="KW-0540">Nuclease</keyword>
<evidence type="ECO:0000256" key="4">
    <source>
        <dbReference type="SAM" id="SignalP"/>
    </source>
</evidence>
<dbReference type="SMART" id="SM00318">
    <property type="entry name" value="SNc"/>
    <property type="match status" value="1"/>
</dbReference>
<evidence type="ECO:0000256" key="3">
    <source>
        <dbReference type="ARBA" id="ARBA00022801"/>
    </source>
</evidence>
<sequence length="178" mass="20359">MWRLCLICCCLLFIGGCQPTNVSPGTPAQVQRVVSGQTMEVLNPNQRPALITRVRLIGIEAPDIKQQPWGEAAKNIIEETIGEVRGEKLVLKPVFLEFDAQRKDSFGRWLAYIWYNGVLLNEKLVKEGYVLAAVREPNNKYSDRLIQAQEYARIMGYGIWKPDKPMRLTPAEFRRQNP</sequence>
<dbReference type="AlphaFoldDB" id="A0AAE3GXK2"/>
<dbReference type="PANTHER" id="PTHR12302">
    <property type="entry name" value="EBNA2 BINDING PROTEIN P100"/>
    <property type="match status" value="1"/>
</dbReference>
<evidence type="ECO:0000313" key="6">
    <source>
        <dbReference type="EMBL" id="MCP2732536.1"/>
    </source>
</evidence>
<proteinExistence type="predicted"/>
<dbReference type="Pfam" id="PF00565">
    <property type="entry name" value="SNase"/>
    <property type="match status" value="1"/>
</dbReference>
<feature type="signal peptide" evidence="4">
    <location>
        <begin position="1"/>
        <end position="19"/>
    </location>
</feature>
<keyword evidence="4" id="KW-0732">Signal</keyword>
<dbReference type="RefSeq" id="WP_254015243.1">
    <property type="nucleotide sequence ID" value="NZ_JAMZMM010000643.1"/>
</dbReference>
<name>A0AAE3GXK2_9CYAN</name>
<dbReference type="EMBL" id="JAMZMM010000643">
    <property type="protein sequence ID" value="MCP2732536.1"/>
    <property type="molecule type" value="Genomic_DNA"/>
</dbReference>
<gene>
    <name evidence="6" type="ORF">NJ959_29320</name>
</gene>
<evidence type="ECO:0000256" key="1">
    <source>
        <dbReference type="ARBA" id="ARBA00022722"/>
    </source>
</evidence>
<dbReference type="PROSITE" id="PS50830">
    <property type="entry name" value="TNASE_3"/>
    <property type="match status" value="1"/>
</dbReference>
<comment type="caution">
    <text evidence="6">The sequence shown here is derived from an EMBL/GenBank/DDBJ whole genome shotgun (WGS) entry which is preliminary data.</text>
</comment>
<dbReference type="InterPro" id="IPR016071">
    <property type="entry name" value="Staphylococal_nuclease_OB-fold"/>
</dbReference>
<dbReference type="PANTHER" id="PTHR12302:SF3">
    <property type="entry name" value="SERINE_THREONINE-PROTEIN KINASE 31"/>
    <property type="match status" value="1"/>
</dbReference>
<dbReference type="PROSITE" id="PS51257">
    <property type="entry name" value="PROKAR_LIPOPROTEIN"/>
    <property type="match status" value="1"/>
</dbReference>